<evidence type="ECO:0000256" key="8">
    <source>
        <dbReference type="SAM" id="MobiDB-lite"/>
    </source>
</evidence>
<keyword evidence="3 6" id="KW-0255">Endonuclease</keyword>
<dbReference type="NCBIfam" id="TIGR00188">
    <property type="entry name" value="rnpA"/>
    <property type="match status" value="1"/>
</dbReference>
<feature type="compositionally biased region" description="Basic residues" evidence="8">
    <location>
        <begin position="150"/>
        <end position="166"/>
    </location>
</feature>
<dbReference type="GO" id="GO:0000049">
    <property type="term" value="F:tRNA binding"/>
    <property type="evidence" value="ECO:0007669"/>
    <property type="project" value="UniProtKB-UniRule"/>
</dbReference>
<keyword evidence="1 6" id="KW-0819">tRNA processing</keyword>
<evidence type="ECO:0000256" key="1">
    <source>
        <dbReference type="ARBA" id="ARBA00022694"/>
    </source>
</evidence>
<keyword evidence="10" id="KW-1185">Reference proteome</keyword>
<accession>A0A410H601</accession>
<evidence type="ECO:0000256" key="7">
    <source>
        <dbReference type="NCBIfam" id="TIGR00188"/>
    </source>
</evidence>
<dbReference type="Gene3D" id="3.30.230.10">
    <property type="match status" value="1"/>
</dbReference>
<dbReference type="InterPro" id="IPR014721">
    <property type="entry name" value="Ribsml_uS5_D2-typ_fold_subgr"/>
</dbReference>
<dbReference type="PANTHER" id="PTHR33992">
    <property type="entry name" value="RIBONUCLEASE P PROTEIN COMPONENT"/>
    <property type="match status" value="1"/>
</dbReference>
<dbReference type="Pfam" id="PF00825">
    <property type="entry name" value="Ribonuclease_P"/>
    <property type="match status" value="1"/>
</dbReference>
<dbReference type="InterPro" id="IPR000100">
    <property type="entry name" value="RNase_P"/>
</dbReference>
<dbReference type="EMBL" id="CP035033">
    <property type="protein sequence ID" value="QAB16364.1"/>
    <property type="molecule type" value="Genomic_DNA"/>
</dbReference>
<dbReference type="RefSeq" id="WP_128385579.1">
    <property type="nucleotide sequence ID" value="NZ_CP035033.1"/>
</dbReference>
<evidence type="ECO:0000256" key="6">
    <source>
        <dbReference type="HAMAP-Rule" id="MF_00227"/>
    </source>
</evidence>
<reference evidence="9 10" key="1">
    <citation type="journal article" date="2018" name="Environ. Microbiol.">
        <title>Genomes of ubiquitous marine and hypersaline Hydrogenovibrio, Thiomicrorhabdus and Thiomicrospira spp. encode a diversity of mechanisms to sustain chemolithoautotrophy in heterogeneous environments.</title>
        <authorList>
            <person name="Scott K.M."/>
            <person name="Williams J."/>
            <person name="Porter C.M.B."/>
            <person name="Russel S."/>
            <person name="Harmer T.L."/>
            <person name="Paul J.H."/>
            <person name="Antonen K.M."/>
            <person name="Bridges M.K."/>
            <person name="Camper G.J."/>
            <person name="Campla C.K."/>
            <person name="Casella L.G."/>
            <person name="Chase E."/>
            <person name="Conrad J.W."/>
            <person name="Cruz M.C."/>
            <person name="Dunlap D.S."/>
            <person name="Duran L."/>
            <person name="Fahsbender E.M."/>
            <person name="Goldsmith D.B."/>
            <person name="Keeley R.F."/>
            <person name="Kondoff M.R."/>
            <person name="Kussy B.I."/>
            <person name="Lane M.K."/>
            <person name="Lawler S."/>
            <person name="Leigh B.A."/>
            <person name="Lewis C."/>
            <person name="Lostal L.M."/>
            <person name="Marking D."/>
            <person name="Mancera P.A."/>
            <person name="McClenthan E.C."/>
            <person name="McIntyre E.A."/>
            <person name="Mine J.A."/>
            <person name="Modi S."/>
            <person name="Moore B.D."/>
            <person name="Morgan W.A."/>
            <person name="Nelson K.M."/>
            <person name="Nguyen K.N."/>
            <person name="Ogburn N."/>
            <person name="Parrino D.G."/>
            <person name="Pedapudi A.D."/>
            <person name="Pelham R.P."/>
            <person name="Preece A.M."/>
            <person name="Rampersad E.A."/>
            <person name="Richardson J.C."/>
            <person name="Rodgers C.M."/>
            <person name="Schaffer B.L."/>
            <person name="Sheridan N.E."/>
            <person name="Solone M.R."/>
            <person name="Staley Z.R."/>
            <person name="Tabuchi M."/>
            <person name="Waide R.J."/>
            <person name="Wanjugi P.W."/>
            <person name="Young S."/>
            <person name="Clum A."/>
            <person name="Daum C."/>
            <person name="Huntemann M."/>
            <person name="Ivanova N."/>
            <person name="Kyrpides N."/>
            <person name="Mikhailova N."/>
            <person name="Palaniappan K."/>
            <person name="Pillay M."/>
            <person name="Reddy T.B.K."/>
            <person name="Shapiro N."/>
            <person name="Stamatis D."/>
            <person name="Varghese N."/>
            <person name="Woyke T."/>
            <person name="Boden R."/>
            <person name="Freyermuth S.K."/>
            <person name="Kerfeld C.A."/>
        </authorList>
    </citation>
    <scope>NUCLEOTIDE SEQUENCE [LARGE SCALE GENOMIC DNA]</scope>
    <source>
        <strain evidence="9 10">JR-2</strain>
    </source>
</reference>
<evidence type="ECO:0000256" key="3">
    <source>
        <dbReference type="ARBA" id="ARBA00022759"/>
    </source>
</evidence>
<comment type="subunit">
    <text evidence="6">Consists of a catalytic RNA component (M1 or rnpB) and a protein subunit.</text>
</comment>
<dbReference type="AlphaFoldDB" id="A0A410H601"/>
<keyword evidence="5 6" id="KW-0694">RNA-binding</keyword>
<comment type="catalytic activity">
    <reaction evidence="6">
        <text>Endonucleolytic cleavage of RNA, removing 5'-extranucleotides from tRNA precursor.</text>
        <dbReference type="EC" id="3.1.26.5"/>
    </reaction>
</comment>
<dbReference type="GO" id="GO:0042781">
    <property type="term" value="F:3'-tRNA processing endoribonuclease activity"/>
    <property type="evidence" value="ECO:0007669"/>
    <property type="project" value="TreeGrafter"/>
</dbReference>
<dbReference type="InterPro" id="IPR020568">
    <property type="entry name" value="Ribosomal_Su5_D2-typ_SF"/>
</dbReference>
<dbReference type="PANTHER" id="PTHR33992:SF1">
    <property type="entry name" value="RIBONUCLEASE P PROTEIN COMPONENT"/>
    <property type="match status" value="1"/>
</dbReference>
<sequence>MIEQQPQNSDESGSGLSLDNLELSHHDFSRNHFPKSLRLLSPKQFQYVFAKAEKFSNRHWTFIVRPNGLPYPRLGLAIAKKQLMKSVWRNRVKRLAREAFRQHKQAVSGYDIVVLGRRGMQDVENRVLINSFEHLIRKVKQSGLKDGKQRRPAARPSAAKKRPDKA</sequence>
<dbReference type="EC" id="3.1.26.5" evidence="6 7"/>
<proteinExistence type="inferred from homology"/>
<evidence type="ECO:0000256" key="2">
    <source>
        <dbReference type="ARBA" id="ARBA00022722"/>
    </source>
</evidence>
<evidence type="ECO:0000313" key="9">
    <source>
        <dbReference type="EMBL" id="QAB16364.1"/>
    </source>
</evidence>
<gene>
    <name evidence="6 9" type="primary">rnpA</name>
    <name evidence="9" type="ORF">EPV75_12180</name>
</gene>
<name>A0A410H601_9GAMM</name>
<evidence type="ECO:0000256" key="4">
    <source>
        <dbReference type="ARBA" id="ARBA00022801"/>
    </source>
</evidence>
<keyword evidence="4 6" id="KW-0378">Hydrolase</keyword>
<comment type="similarity">
    <text evidence="6">Belongs to the RnpA family.</text>
</comment>
<keyword evidence="2 6" id="KW-0540">Nuclease</keyword>
<dbReference type="GO" id="GO:0004526">
    <property type="term" value="F:ribonuclease P activity"/>
    <property type="evidence" value="ECO:0007669"/>
    <property type="project" value="UniProtKB-UniRule"/>
</dbReference>
<evidence type="ECO:0000313" key="10">
    <source>
        <dbReference type="Proteomes" id="UP000285478"/>
    </source>
</evidence>
<organism evidence="9 10">
    <name type="scientific">Hydrogenovibrio thermophilus</name>
    <dbReference type="NCBI Taxonomy" id="265883"/>
    <lineage>
        <taxon>Bacteria</taxon>
        <taxon>Pseudomonadati</taxon>
        <taxon>Pseudomonadota</taxon>
        <taxon>Gammaproteobacteria</taxon>
        <taxon>Thiotrichales</taxon>
        <taxon>Piscirickettsiaceae</taxon>
        <taxon>Hydrogenovibrio</taxon>
    </lineage>
</organism>
<dbReference type="SUPFAM" id="SSF54211">
    <property type="entry name" value="Ribosomal protein S5 domain 2-like"/>
    <property type="match status" value="1"/>
</dbReference>
<dbReference type="KEGG" id="htr:EPV75_12180"/>
<dbReference type="HAMAP" id="MF_00227">
    <property type="entry name" value="RNase_P"/>
    <property type="match status" value="1"/>
</dbReference>
<protein>
    <recommendedName>
        <fullName evidence="6 7">Ribonuclease P protein component</fullName>
        <shortName evidence="6">RNase P protein</shortName>
        <shortName evidence="6">RNaseP protein</shortName>
        <ecNumber evidence="6 7">3.1.26.5</ecNumber>
    </recommendedName>
    <alternativeName>
        <fullName evidence="6">Protein C5</fullName>
    </alternativeName>
</protein>
<feature type="region of interest" description="Disordered" evidence="8">
    <location>
        <begin position="141"/>
        <end position="166"/>
    </location>
</feature>
<dbReference type="Proteomes" id="UP000285478">
    <property type="component" value="Chromosome"/>
</dbReference>
<comment type="function">
    <text evidence="6">RNaseP catalyzes the removal of the 5'-leader sequence from pre-tRNA to produce the mature 5'-terminus. It can also cleave other RNA substrates such as 4.5S RNA. The protein component plays an auxiliary but essential role in vivo by binding to the 5'-leader sequence and broadening the substrate specificity of the ribozyme.</text>
</comment>
<evidence type="ECO:0000256" key="5">
    <source>
        <dbReference type="ARBA" id="ARBA00022884"/>
    </source>
</evidence>
<dbReference type="GO" id="GO:0001682">
    <property type="term" value="P:tRNA 5'-leader removal"/>
    <property type="evidence" value="ECO:0007669"/>
    <property type="project" value="UniProtKB-UniRule"/>
</dbReference>
<dbReference type="GO" id="GO:0030677">
    <property type="term" value="C:ribonuclease P complex"/>
    <property type="evidence" value="ECO:0007669"/>
    <property type="project" value="TreeGrafter"/>
</dbReference>